<comment type="caution">
    <text evidence="2">The sequence shown here is derived from an EMBL/GenBank/DDBJ whole genome shotgun (WGS) entry which is preliminary data.</text>
</comment>
<sequence length="78" mass="8633">MDDTTRPGTNEHDRDEWRAGTSRRTRVRRTTIHLGATGSSLMGTVLAVMGHEELSLAAHSVAASLRVLNTVLDHRARR</sequence>
<dbReference type="AlphaFoldDB" id="A0A6P1CJL7"/>
<accession>A0A6P1CJL7</accession>
<organism evidence="2 3">
    <name type="scientific">Nocardia cyriacigeorgica</name>
    <dbReference type="NCBI Taxonomy" id="135487"/>
    <lineage>
        <taxon>Bacteria</taxon>
        <taxon>Bacillati</taxon>
        <taxon>Actinomycetota</taxon>
        <taxon>Actinomycetes</taxon>
        <taxon>Mycobacteriales</taxon>
        <taxon>Nocardiaceae</taxon>
        <taxon>Nocardia</taxon>
    </lineage>
</organism>
<protein>
    <submittedName>
        <fullName evidence="2">Uncharacterized protein</fullName>
    </submittedName>
</protein>
<dbReference type="Proteomes" id="UP000471166">
    <property type="component" value="Unassembled WGS sequence"/>
</dbReference>
<dbReference type="RefSeq" id="WP_146089024.1">
    <property type="nucleotide sequence ID" value="NZ_CP107969.1"/>
</dbReference>
<evidence type="ECO:0000313" key="2">
    <source>
        <dbReference type="EMBL" id="NEW32730.1"/>
    </source>
</evidence>
<gene>
    <name evidence="2" type="ORF">GV791_09165</name>
</gene>
<feature type="compositionally biased region" description="Basic and acidic residues" evidence="1">
    <location>
        <begin position="9"/>
        <end position="18"/>
    </location>
</feature>
<name>A0A6P1CJL7_9NOCA</name>
<proteinExistence type="predicted"/>
<evidence type="ECO:0000256" key="1">
    <source>
        <dbReference type="SAM" id="MobiDB-lite"/>
    </source>
</evidence>
<dbReference type="EMBL" id="JAAGVB010000011">
    <property type="protein sequence ID" value="NEW32730.1"/>
    <property type="molecule type" value="Genomic_DNA"/>
</dbReference>
<reference evidence="2 3" key="1">
    <citation type="submission" date="2020-01" db="EMBL/GenBank/DDBJ databases">
        <title>Genetics and antimicrobial susceptibilities of Nocardia species isolated from the soil; a comparison with species isolated from humans.</title>
        <authorList>
            <person name="Carrasco G."/>
            <person name="Monzon S."/>
            <person name="Sansegundo M."/>
            <person name="Garcia E."/>
            <person name="Garrido N."/>
            <person name="Medina M.J."/>
            <person name="Villalon P."/>
            <person name="Ramirez-Arocha A.C."/>
            <person name="Jimenez P."/>
            <person name="Cuesta I."/>
            <person name="Valdezate S."/>
        </authorList>
    </citation>
    <scope>NUCLEOTIDE SEQUENCE [LARGE SCALE GENOMIC DNA]</scope>
    <source>
        <strain evidence="2 3">CNM20110626</strain>
    </source>
</reference>
<evidence type="ECO:0000313" key="3">
    <source>
        <dbReference type="Proteomes" id="UP000471166"/>
    </source>
</evidence>
<feature type="region of interest" description="Disordered" evidence="1">
    <location>
        <begin position="1"/>
        <end position="26"/>
    </location>
</feature>